<keyword evidence="5 7" id="KW-0472">Membrane</keyword>
<dbReference type="InterPro" id="IPR050189">
    <property type="entry name" value="MFS_Efflux_Transporters"/>
</dbReference>
<keyword evidence="3 7" id="KW-0812">Transmembrane</keyword>
<evidence type="ECO:0000256" key="5">
    <source>
        <dbReference type="ARBA" id="ARBA00023136"/>
    </source>
</evidence>
<keyword evidence="2" id="KW-1003">Cell membrane</keyword>
<evidence type="ECO:0000259" key="8">
    <source>
        <dbReference type="PROSITE" id="PS50850"/>
    </source>
</evidence>
<dbReference type="Pfam" id="PF07690">
    <property type="entry name" value="MFS_1"/>
    <property type="match status" value="1"/>
</dbReference>
<dbReference type="EMBL" id="LR700248">
    <property type="protein sequence ID" value="VVH79300.1"/>
    <property type="molecule type" value="Genomic_DNA"/>
</dbReference>
<feature type="compositionally biased region" description="Basic and acidic residues" evidence="6">
    <location>
        <begin position="328"/>
        <end position="343"/>
    </location>
</feature>
<dbReference type="GO" id="GO:0022857">
    <property type="term" value="F:transmembrane transporter activity"/>
    <property type="evidence" value="ECO:0007669"/>
    <property type="project" value="InterPro"/>
</dbReference>
<evidence type="ECO:0000256" key="2">
    <source>
        <dbReference type="ARBA" id="ARBA00022475"/>
    </source>
</evidence>
<dbReference type="SUPFAM" id="SSF103473">
    <property type="entry name" value="MFS general substrate transporter"/>
    <property type="match status" value="1"/>
</dbReference>
<accession>A0A5E5QV20</accession>
<dbReference type="InterPro" id="IPR036259">
    <property type="entry name" value="MFS_trans_sf"/>
</dbReference>
<dbReference type="InterPro" id="IPR020846">
    <property type="entry name" value="MFS_dom"/>
</dbReference>
<evidence type="ECO:0000256" key="6">
    <source>
        <dbReference type="SAM" id="MobiDB-lite"/>
    </source>
</evidence>
<dbReference type="CDD" id="cd17324">
    <property type="entry name" value="MFS_NepI_like"/>
    <property type="match status" value="1"/>
</dbReference>
<evidence type="ECO:0000313" key="9">
    <source>
        <dbReference type="EMBL" id="VVH79300.1"/>
    </source>
</evidence>
<proteinExistence type="predicted"/>
<dbReference type="GO" id="GO:0005886">
    <property type="term" value="C:plasma membrane"/>
    <property type="evidence" value="ECO:0007669"/>
    <property type="project" value="UniProtKB-SubCell"/>
</dbReference>
<dbReference type="PANTHER" id="PTHR43124:SF10">
    <property type="entry name" value="PURINE EFFLUX PUMP PBUE"/>
    <property type="match status" value="1"/>
</dbReference>
<feature type="transmembrane region" description="Helical" evidence="7">
    <location>
        <begin position="136"/>
        <end position="158"/>
    </location>
</feature>
<name>A0A5E5QV20_PSEAI</name>
<protein>
    <submittedName>
        <fullName evidence="9">Purine efflux pump PbuE</fullName>
    </submittedName>
</protein>
<dbReference type="InterPro" id="IPR011701">
    <property type="entry name" value="MFS"/>
</dbReference>
<sequence>MGETERSRAEVGVWLLAGLAFVVGTVELVVAGVLDELAASFAVSQGRAGLLMSLYALVYALLGPLLVYLSAGIERRRLLAGALLVFIGANLASAAAPSFALLLASRLLVAASASVIVVVAITLAVAIVAPERRGRAIGLVFAGIVASLVLGVPLGTLIGEFWGWRSLFLLLAGVALLGLPLLLRLLPAIPGAPGIAPAEQLRALARGRVPFAHLASLLQMTGQFTVYTYIVPFRSAAWPSTNRPSAWSCWSTGRRHPRRAARRTRRRPLAGAGHLRRLPAPARTGPGPAAVRHRRPAAAAGRGGVLVRVQHGAGAGDPEIPGGTQPGHRGDPDQPQHQRDPARRGPGRLHRRDPGGPVAVRALPWWGAALILGAAACGWLSAQRPAAGTADCRERLD</sequence>
<feature type="compositionally biased region" description="Basic residues" evidence="6">
    <location>
        <begin position="256"/>
        <end position="268"/>
    </location>
</feature>
<organism evidence="9">
    <name type="scientific">Pseudomonas aeruginosa</name>
    <dbReference type="NCBI Taxonomy" id="287"/>
    <lineage>
        <taxon>Bacteria</taxon>
        <taxon>Pseudomonadati</taxon>
        <taxon>Pseudomonadota</taxon>
        <taxon>Gammaproteobacteria</taxon>
        <taxon>Pseudomonadales</taxon>
        <taxon>Pseudomonadaceae</taxon>
        <taxon>Pseudomonas</taxon>
    </lineage>
</organism>
<feature type="transmembrane region" description="Helical" evidence="7">
    <location>
        <begin position="78"/>
        <end position="101"/>
    </location>
</feature>
<evidence type="ECO:0000256" key="1">
    <source>
        <dbReference type="ARBA" id="ARBA00004651"/>
    </source>
</evidence>
<feature type="compositionally biased region" description="Low complexity" evidence="6">
    <location>
        <begin position="297"/>
        <end position="309"/>
    </location>
</feature>
<keyword evidence="4 7" id="KW-1133">Transmembrane helix</keyword>
<feature type="region of interest" description="Disordered" evidence="6">
    <location>
        <begin position="256"/>
        <end position="355"/>
    </location>
</feature>
<reference evidence="9" key="1">
    <citation type="submission" date="2019-09" db="EMBL/GenBank/DDBJ databases">
        <authorList>
            <person name="Gross C."/>
            <person name="Bohn E."/>
        </authorList>
    </citation>
    <scope>NUCLEOTIDE SEQUENCE</scope>
    <source>
        <strain evidence="9">ID40</strain>
    </source>
</reference>
<feature type="transmembrane region" description="Helical" evidence="7">
    <location>
        <begin position="12"/>
        <end position="34"/>
    </location>
</feature>
<dbReference type="Gene3D" id="1.20.1250.20">
    <property type="entry name" value="MFS general substrate transporter like domains"/>
    <property type="match status" value="1"/>
</dbReference>
<feature type="transmembrane region" description="Helical" evidence="7">
    <location>
        <begin position="54"/>
        <end position="71"/>
    </location>
</feature>
<evidence type="ECO:0000256" key="4">
    <source>
        <dbReference type="ARBA" id="ARBA00022989"/>
    </source>
</evidence>
<evidence type="ECO:0000256" key="3">
    <source>
        <dbReference type="ARBA" id="ARBA00022692"/>
    </source>
</evidence>
<dbReference type="PROSITE" id="PS50850">
    <property type="entry name" value="MFS"/>
    <property type="match status" value="1"/>
</dbReference>
<evidence type="ECO:0000256" key="7">
    <source>
        <dbReference type="SAM" id="Phobius"/>
    </source>
</evidence>
<feature type="domain" description="Major facilitator superfamily (MFS) profile" evidence="8">
    <location>
        <begin position="12"/>
        <end position="397"/>
    </location>
</feature>
<feature type="compositionally biased region" description="Low complexity" evidence="6">
    <location>
        <begin position="278"/>
        <end position="290"/>
    </location>
</feature>
<gene>
    <name evidence="9" type="primary">pbuE_1</name>
    <name evidence="9" type="ORF">TUEID40_00447</name>
</gene>
<comment type="subcellular location">
    <subcellularLocation>
        <location evidence="1">Cell membrane</location>
        <topology evidence="1">Multi-pass membrane protein</topology>
    </subcellularLocation>
</comment>
<dbReference type="PANTHER" id="PTHR43124">
    <property type="entry name" value="PURINE EFFLUX PUMP PBUE"/>
    <property type="match status" value="1"/>
</dbReference>
<feature type="transmembrane region" description="Helical" evidence="7">
    <location>
        <begin position="164"/>
        <end position="183"/>
    </location>
</feature>
<dbReference type="AlphaFoldDB" id="A0A5E5QV20"/>
<feature type="transmembrane region" description="Helical" evidence="7">
    <location>
        <begin position="107"/>
        <end position="129"/>
    </location>
</feature>